<feature type="non-terminal residue" evidence="11">
    <location>
        <position position="300"/>
    </location>
</feature>
<dbReference type="PANTHER" id="PTHR32552:SF81">
    <property type="entry name" value="TONB-DEPENDENT OUTER MEMBRANE RECEPTOR"/>
    <property type="match status" value="1"/>
</dbReference>
<dbReference type="InterPro" id="IPR012910">
    <property type="entry name" value="Plug_dom"/>
</dbReference>
<name>A0A382B3J6_9ZZZZ</name>
<keyword evidence="6" id="KW-0406">Ion transport</keyword>
<reference evidence="11" key="1">
    <citation type="submission" date="2018-05" db="EMBL/GenBank/DDBJ databases">
        <authorList>
            <person name="Lanie J.A."/>
            <person name="Ng W.-L."/>
            <person name="Kazmierczak K.M."/>
            <person name="Andrzejewski T.M."/>
            <person name="Davidsen T.M."/>
            <person name="Wayne K.J."/>
            <person name="Tettelin H."/>
            <person name="Glass J.I."/>
            <person name="Rusch D."/>
            <person name="Podicherti R."/>
            <person name="Tsui H.-C.T."/>
            <person name="Winkler M.E."/>
        </authorList>
    </citation>
    <scope>NUCLEOTIDE SEQUENCE</scope>
</reference>
<evidence type="ECO:0000313" key="11">
    <source>
        <dbReference type="EMBL" id="SVB07807.1"/>
    </source>
</evidence>
<evidence type="ECO:0000256" key="8">
    <source>
        <dbReference type="ARBA" id="ARBA00023136"/>
    </source>
</evidence>
<evidence type="ECO:0000256" key="1">
    <source>
        <dbReference type="ARBA" id="ARBA00004571"/>
    </source>
</evidence>
<keyword evidence="9" id="KW-0998">Cell outer membrane</keyword>
<evidence type="ECO:0000259" key="10">
    <source>
        <dbReference type="Pfam" id="PF07715"/>
    </source>
</evidence>
<dbReference type="GO" id="GO:0009279">
    <property type="term" value="C:cell outer membrane"/>
    <property type="evidence" value="ECO:0007669"/>
    <property type="project" value="UniProtKB-SubCell"/>
</dbReference>
<proteinExistence type="predicted"/>
<feature type="domain" description="TonB-dependent receptor plug" evidence="10">
    <location>
        <begin position="44"/>
        <end position="152"/>
    </location>
</feature>
<dbReference type="InterPro" id="IPR039426">
    <property type="entry name" value="TonB-dep_rcpt-like"/>
</dbReference>
<evidence type="ECO:0000256" key="5">
    <source>
        <dbReference type="ARBA" id="ARBA00023004"/>
    </source>
</evidence>
<evidence type="ECO:0000256" key="4">
    <source>
        <dbReference type="ARBA" id="ARBA00022692"/>
    </source>
</evidence>
<sequence length="300" mass="32219">MKSNIYRQMLKIVAVMIGFTGITANAQDALEEIIVTAQKRAQNVQDVPIAVSAFTDEMMQRASIKDIRDVSFMDPSFTSANSQTTTNSSFSIRGVGTSSQNFGLEAAVGVFIDGVHRSRPSAAINNLVDMESVEILRGPQGTLFGKNTSAGAINFRTKTASHEKDGFVEVNAGDMGLMNVSAAQNFSLKDDVLAMRATIFSGNRHGYITNIAPNASGNKLNDRDRGGARLSFLYTPSDSWDMTAKWDYSKVDEACCGSNTKMNSFTNQAGTTVGGDTYLAAILGTTVVLGSQFEDNIVNV</sequence>
<dbReference type="SUPFAM" id="SSF56935">
    <property type="entry name" value="Porins"/>
    <property type="match status" value="1"/>
</dbReference>
<evidence type="ECO:0000256" key="6">
    <source>
        <dbReference type="ARBA" id="ARBA00023065"/>
    </source>
</evidence>
<keyword evidence="7" id="KW-0798">TonB box</keyword>
<dbReference type="PANTHER" id="PTHR32552">
    <property type="entry name" value="FERRICHROME IRON RECEPTOR-RELATED"/>
    <property type="match status" value="1"/>
</dbReference>
<keyword evidence="2" id="KW-0813">Transport</keyword>
<evidence type="ECO:0000256" key="9">
    <source>
        <dbReference type="ARBA" id="ARBA00023237"/>
    </source>
</evidence>
<evidence type="ECO:0000256" key="2">
    <source>
        <dbReference type="ARBA" id="ARBA00022448"/>
    </source>
</evidence>
<protein>
    <recommendedName>
        <fullName evidence="10">TonB-dependent receptor plug domain-containing protein</fullName>
    </recommendedName>
</protein>
<keyword evidence="4" id="KW-0812">Transmembrane</keyword>
<dbReference type="PROSITE" id="PS52016">
    <property type="entry name" value="TONB_DEPENDENT_REC_3"/>
    <property type="match status" value="1"/>
</dbReference>
<dbReference type="GO" id="GO:0006826">
    <property type="term" value="P:iron ion transport"/>
    <property type="evidence" value="ECO:0007669"/>
    <property type="project" value="UniProtKB-KW"/>
</dbReference>
<evidence type="ECO:0000256" key="3">
    <source>
        <dbReference type="ARBA" id="ARBA00022496"/>
    </source>
</evidence>
<dbReference type="InterPro" id="IPR036942">
    <property type="entry name" value="Beta-barrel_TonB_sf"/>
</dbReference>
<dbReference type="EMBL" id="UINC01027851">
    <property type="protein sequence ID" value="SVB07807.1"/>
    <property type="molecule type" value="Genomic_DNA"/>
</dbReference>
<keyword evidence="3" id="KW-0410">Iron transport</keyword>
<dbReference type="Gene3D" id="2.40.170.20">
    <property type="entry name" value="TonB-dependent receptor, beta-barrel domain"/>
    <property type="match status" value="1"/>
</dbReference>
<comment type="subcellular location">
    <subcellularLocation>
        <location evidence="1">Cell outer membrane</location>
        <topology evidence="1">Multi-pass membrane protein</topology>
    </subcellularLocation>
</comment>
<evidence type="ECO:0000256" key="7">
    <source>
        <dbReference type="ARBA" id="ARBA00023077"/>
    </source>
</evidence>
<accession>A0A382B3J6</accession>
<dbReference type="Pfam" id="PF07715">
    <property type="entry name" value="Plug"/>
    <property type="match status" value="1"/>
</dbReference>
<organism evidence="11">
    <name type="scientific">marine metagenome</name>
    <dbReference type="NCBI Taxonomy" id="408172"/>
    <lineage>
        <taxon>unclassified sequences</taxon>
        <taxon>metagenomes</taxon>
        <taxon>ecological metagenomes</taxon>
    </lineage>
</organism>
<gene>
    <name evidence="11" type="ORF">METZ01_LOCUS160661</name>
</gene>
<keyword evidence="8" id="KW-0472">Membrane</keyword>
<keyword evidence="5" id="KW-0408">Iron</keyword>
<dbReference type="AlphaFoldDB" id="A0A382B3J6"/>